<evidence type="ECO:0000313" key="4">
    <source>
        <dbReference type="Proteomes" id="UP000809349"/>
    </source>
</evidence>
<sequence>MKRTTAFSLLLATVALTCVAGLAQAQYVWVDAKGIKQYSDRSPPSSIPDRNILKAPGRPMVAVAPGDLLPAAPAAPAAESAKAAPPTVADRNVEFNKRASDKAAADKKAAAEAQAKAAMADQCAAAREYKAQLESGERIGTVGKTGERAFMSDAERATASAKTNKVLSACR</sequence>
<gene>
    <name evidence="3" type="ORF">I4X03_018825</name>
</gene>
<name>A0ABS7STN9_9BURK</name>
<feature type="chain" id="PRO_5046818924" evidence="2">
    <location>
        <begin position="26"/>
        <end position="171"/>
    </location>
</feature>
<feature type="signal peptide" evidence="2">
    <location>
        <begin position="1"/>
        <end position="25"/>
    </location>
</feature>
<proteinExistence type="predicted"/>
<keyword evidence="2" id="KW-0732">Signal</keyword>
<comment type="caution">
    <text evidence="3">The sequence shown here is derived from an EMBL/GenBank/DDBJ whole genome shotgun (WGS) entry which is preliminary data.</text>
</comment>
<dbReference type="EMBL" id="JAFBIL020000008">
    <property type="protein sequence ID" value="MBZ2209328.1"/>
    <property type="molecule type" value="Genomic_DNA"/>
</dbReference>
<reference evidence="3 4" key="1">
    <citation type="submission" date="2021-08" db="EMBL/GenBank/DDBJ databases">
        <title>Massilia sp. R798.</title>
        <authorList>
            <person name="Baek J.H."/>
            <person name="Jung H.S."/>
            <person name="Kim K.R."/>
            <person name="Jeon C.O."/>
        </authorList>
    </citation>
    <scope>NUCLEOTIDE SEQUENCE [LARGE SCALE GENOMIC DNA]</scope>
    <source>
        <strain evidence="3 4">R798</strain>
    </source>
</reference>
<feature type="compositionally biased region" description="Low complexity" evidence="1">
    <location>
        <begin position="74"/>
        <end position="89"/>
    </location>
</feature>
<keyword evidence="4" id="KW-1185">Reference proteome</keyword>
<feature type="region of interest" description="Disordered" evidence="1">
    <location>
        <begin position="74"/>
        <end position="103"/>
    </location>
</feature>
<organism evidence="3 4">
    <name type="scientific">Massilia soli</name>
    <dbReference type="NCBI Taxonomy" id="2792854"/>
    <lineage>
        <taxon>Bacteria</taxon>
        <taxon>Pseudomonadati</taxon>
        <taxon>Pseudomonadota</taxon>
        <taxon>Betaproteobacteria</taxon>
        <taxon>Burkholderiales</taxon>
        <taxon>Oxalobacteraceae</taxon>
        <taxon>Telluria group</taxon>
        <taxon>Massilia</taxon>
    </lineage>
</organism>
<evidence type="ECO:0000256" key="2">
    <source>
        <dbReference type="SAM" id="SignalP"/>
    </source>
</evidence>
<feature type="compositionally biased region" description="Basic and acidic residues" evidence="1">
    <location>
        <begin position="91"/>
        <end position="103"/>
    </location>
</feature>
<evidence type="ECO:0000313" key="3">
    <source>
        <dbReference type="EMBL" id="MBZ2209328.1"/>
    </source>
</evidence>
<protein>
    <submittedName>
        <fullName evidence="3">DUF4124 domain-containing protein</fullName>
    </submittedName>
</protein>
<evidence type="ECO:0000256" key="1">
    <source>
        <dbReference type="SAM" id="MobiDB-lite"/>
    </source>
</evidence>
<dbReference type="RefSeq" id="WP_223469800.1">
    <property type="nucleotide sequence ID" value="NZ_JAFBIL020000008.1"/>
</dbReference>
<dbReference type="Proteomes" id="UP000809349">
    <property type="component" value="Unassembled WGS sequence"/>
</dbReference>
<accession>A0ABS7STN9</accession>